<feature type="region of interest" description="Disordered" evidence="3">
    <location>
        <begin position="21"/>
        <end position="57"/>
    </location>
</feature>
<evidence type="ECO:0000259" key="5">
    <source>
        <dbReference type="Pfam" id="PF00080"/>
    </source>
</evidence>
<evidence type="ECO:0000313" key="7">
    <source>
        <dbReference type="Proteomes" id="UP001156873"/>
    </source>
</evidence>
<comment type="similarity">
    <text evidence="1 2">Belongs to the Cu-Zn superoxide dismutase family.</text>
</comment>
<accession>A0ABT6JWB1</accession>
<dbReference type="EC" id="1.15.1.1" evidence="2"/>
<sequence>MRHATLLILPAALLLAACQPQSPTDDAATPPVDPAAPAASGTAATGATPAAMPEADQAAMASANATLAPTEGNEVAGRLEFGSVDGGIRITGEVTGLSPGSEHGFHVHETGDCSAPDATSAGGHFNPATTDHGRVGQGEHHAGDSDNIVANDAGTAMVDTLLRGATLDQGETGIIGRGVIVHADPDDYTTQPTGNAGARLACGVIEAQ</sequence>
<dbReference type="SUPFAM" id="SSF49329">
    <property type="entry name" value="Cu,Zn superoxide dismutase-like"/>
    <property type="match status" value="1"/>
</dbReference>
<feature type="region of interest" description="Disordered" evidence="3">
    <location>
        <begin position="115"/>
        <end position="148"/>
    </location>
</feature>
<organism evidence="6 7">
    <name type="scientific">Luteimonas kalidii</name>
    <dbReference type="NCBI Taxonomy" id="3042025"/>
    <lineage>
        <taxon>Bacteria</taxon>
        <taxon>Pseudomonadati</taxon>
        <taxon>Pseudomonadota</taxon>
        <taxon>Gammaproteobacteria</taxon>
        <taxon>Lysobacterales</taxon>
        <taxon>Lysobacteraceae</taxon>
        <taxon>Luteimonas</taxon>
    </lineage>
</organism>
<keyword evidence="2" id="KW-0479">Metal-binding</keyword>
<feature type="compositionally biased region" description="Basic and acidic residues" evidence="3">
    <location>
        <begin position="131"/>
        <end position="144"/>
    </location>
</feature>
<dbReference type="PANTHER" id="PTHR10003">
    <property type="entry name" value="SUPEROXIDE DISMUTASE CU-ZN -RELATED"/>
    <property type="match status" value="1"/>
</dbReference>
<feature type="signal peptide" evidence="4">
    <location>
        <begin position="1"/>
        <end position="27"/>
    </location>
</feature>
<keyword evidence="7" id="KW-1185">Reference proteome</keyword>
<evidence type="ECO:0000256" key="1">
    <source>
        <dbReference type="ARBA" id="ARBA00010457"/>
    </source>
</evidence>
<protein>
    <recommendedName>
        <fullName evidence="2">Superoxide dismutase [Cu-Zn]</fullName>
        <ecNumber evidence="2">1.15.1.1</ecNumber>
    </recommendedName>
</protein>
<comment type="catalytic activity">
    <reaction evidence="2">
        <text>2 superoxide + 2 H(+) = H2O2 + O2</text>
        <dbReference type="Rhea" id="RHEA:20696"/>
        <dbReference type="ChEBI" id="CHEBI:15378"/>
        <dbReference type="ChEBI" id="CHEBI:15379"/>
        <dbReference type="ChEBI" id="CHEBI:16240"/>
        <dbReference type="ChEBI" id="CHEBI:18421"/>
        <dbReference type="EC" id="1.15.1.1"/>
    </reaction>
</comment>
<keyword evidence="2" id="KW-0560">Oxidoreductase</keyword>
<comment type="function">
    <text evidence="2">Destroys radicals which are normally produced within the cells and which are toxic to biological systems.</text>
</comment>
<dbReference type="EMBL" id="JARXRO010000020">
    <property type="protein sequence ID" value="MDH5834980.1"/>
    <property type="molecule type" value="Genomic_DNA"/>
</dbReference>
<evidence type="ECO:0000313" key="6">
    <source>
        <dbReference type="EMBL" id="MDH5834980.1"/>
    </source>
</evidence>
<feature type="domain" description="Superoxide dismutase copper/zinc binding" evidence="5">
    <location>
        <begin position="76"/>
        <end position="205"/>
    </location>
</feature>
<comment type="cofactor">
    <cofactor evidence="2">
        <name>Cu cation</name>
        <dbReference type="ChEBI" id="CHEBI:23378"/>
    </cofactor>
    <text evidence="2">Binds 1 copper ion per subunit.</text>
</comment>
<keyword evidence="4" id="KW-0732">Signal</keyword>
<name>A0ABT6JWB1_9GAMM</name>
<evidence type="ECO:0000256" key="3">
    <source>
        <dbReference type="SAM" id="MobiDB-lite"/>
    </source>
</evidence>
<dbReference type="InterPro" id="IPR001424">
    <property type="entry name" value="SOD_Cu_Zn_dom"/>
</dbReference>
<dbReference type="PRINTS" id="PR00068">
    <property type="entry name" value="CUZNDISMTASE"/>
</dbReference>
<dbReference type="Pfam" id="PF00080">
    <property type="entry name" value="Sod_Cu"/>
    <property type="match status" value="1"/>
</dbReference>
<feature type="chain" id="PRO_5047137923" description="Superoxide dismutase [Cu-Zn]" evidence="4">
    <location>
        <begin position="28"/>
        <end position="208"/>
    </location>
</feature>
<keyword evidence="2" id="KW-0862">Zinc</keyword>
<dbReference type="InterPro" id="IPR024134">
    <property type="entry name" value="SOD_Cu/Zn_/chaperone"/>
</dbReference>
<dbReference type="PROSITE" id="PS51257">
    <property type="entry name" value="PROKAR_LIPOPROTEIN"/>
    <property type="match status" value="1"/>
</dbReference>
<dbReference type="Proteomes" id="UP001156873">
    <property type="component" value="Unassembled WGS sequence"/>
</dbReference>
<evidence type="ECO:0000256" key="4">
    <source>
        <dbReference type="SAM" id="SignalP"/>
    </source>
</evidence>
<dbReference type="PROSITE" id="PS00332">
    <property type="entry name" value="SOD_CU_ZN_2"/>
    <property type="match status" value="1"/>
</dbReference>
<gene>
    <name evidence="6" type="ORF">QFW81_13775</name>
</gene>
<proteinExistence type="inferred from homology"/>
<dbReference type="InterPro" id="IPR036423">
    <property type="entry name" value="SOD-like_Cu/Zn_dom_sf"/>
</dbReference>
<dbReference type="CDD" id="cd00305">
    <property type="entry name" value="Cu-Zn_Superoxide_Dismutase"/>
    <property type="match status" value="1"/>
</dbReference>
<dbReference type="Gene3D" id="2.60.40.200">
    <property type="entry name" value="Superoxide dismutase, copper/zinc binding domain"/>
    <property type="match status" value="1"/>
</dbReference>
<reference evidence="6 7" key="1">
    <citation type="submission" date="2023-04" db="EMBL/GenBank/DDBJ databases">
        <title>Luteimonas sp. M1R5S59.</title>
        <authorList>
            <person name="Sun J.-Q."/>
        </authorList>
    </citation>
    <scope>NUCLEOTIDE SEQUENCE [LARGE SCALE GENOMIC DNA]</scope>
    <source>
        <strain evidence="6 7">M1R5S59</strain>
    </source>
</reference>
<comment type="caution">
    <text evidence="6">The sequence shown here is derived from an EMBL/GenBank/DDBJ whole genome shotgun (WGS) entry which is preliminary data.</text>
</comment>
<keyword evidence="2" id="KW-0186">Copper</keyword>
<evidence type="ECO:0000256" key="2">
    <source>
        <dbReference type="RuleBase" id="RU000393"/>
    </source>
</evidence>
<dbReference type="PROSITE" id="PS00087">
    <property type="entry name" value="SOD_CU_ZN_1"/>
    <property type="match status" value="1"/>
</dbReference>
<dbReference type="RefSeq" id="WP_280579572.1">
    <property type="nucleotide sequence ID" value="NZ_JARXRO010000020.1"/>
</dbReference>
<comment type="cofactor">
    <cofactor evidence="2">
        <name>Zn(2+)</name>
        <dbReference type="ChEBI" id="CHEBI:29105"/>
    </cofactor>
    <text evidence="2">Binds 1 zinc ion per subunit.</text>
</comment>
<dbReference type="InterPro" id="IPR018152">
    <property type="entry name" value="SOD_Cu/Zn_BS"/>
</dbReference>